<gene>
    <name evidence="7" type="ORF">DRP43_02470</name>
</gene>
<dbReference type="InterPro" id="IPR052902">
    <property type="entry name" value="ABC-2_transporter"/>
</dbReference>
<evidence type="ECO:0000256" key="4">
    <source>
        <dbReference type="ARBA" id="ARBA00023136"/>
    </source>
</evidence>
<dbReference type="PIRSF" id="PIRSF006648">
    <property type="entry name" value="DrrB"/>
    <property type="match status" value="1"/>
</dbReference>
<keyword evidence="2 5" id="KW-0812">Transmembrane</keyword>
<dbReference type="EMBL" id="QNBD01000090">
    <property type="protein sequence ID" value="RKX71445.1"/>
    <property type="molecule type" value="Genomic_DNA"/>
</dbReference>
<comment type="caution">
    <text evidence="7">The sequence shown here is derived from an EMBL/GenBank/DDBJ whole genome shotgun (WGS) entry which is preliminary data.</text>
</comment>
<feature type="transmembrane region" description="Helical" evidence="5">
    <location>
        <begin position="101"/>
        <end position="124"/>
    </location>
</feature>
<dbReference type="GO" id="GO:0140359">
    <property type="term" value="F:ABC-type transporter activity"/>
    <property type="evidence" value="ECO:0007669"/>
    <property type="project" value="InterPro"/>
</dbReference>
<dbReference type="GO" id="GO:0043190">
    <property type="term" value="C:ATP-binding cassette (ABC) transporter complex"/>
    <property type="evidence" value="ECO:0007669"/>
    <property type="project" value="InterPro"/>
</dbReference>
<evidence type="ECO:0000313" key="8">
    <source>
        <dbReference type="Proteomes" id="UP000271125"/>
    </source>
</evidence>
<dbReference type="InterPro" id="IPR047817">
    <property type="entry name" value="ABC2_TM_bact-type"/>
</dbReference>
<feature type="domain" description="ABC transmembrane type-2" evidence="6">
    <location>
        <begin position="21"/>
        <end position="248"/>
    </location>
</feature>
<sequence length="248" mass="27580">MMKGLSKLIITEFKRFTREFEGLFFTLVFPVILLLVFGSIYGNKPSDYFNGFGFIDVSVPAYLGMIIAIGGLMSIPISVASDREKGILHRLRATPLKPRTIMLAWIIFYFLITLAGSVILVATGKIFYGLRFQGNVFNVFLGFTLCTTSFLTLGFMLASVIRSGRTANVIGMSLFFPMLFFSGAMIPSQGLSTVIKNIGKFIPLTYVVNLMQGLWFGDTWSAHKLDIIVLIAMSIVMGSIAVKIFKWE</sequence>
<feature type="transmembrane region" description="Helical" evidence="5">
    <location>
        <begin position="227"/>
        <end position="245"/>
    </location>
</feature>
<protein>
    <submittedName>
        <fullName evidence="7">ABC transporter permease</fullName>
    </submittedName>
</protein>
<reference evidence="7 8" key="1">
    <citation type="submission" date="2018-06" db="EMBL/GenBank/DDBJ databases">
        <title>Extensive metabolic versatility and redundancy in microbially diverse, dynamic hydrothermal sediments.</title>
        <authorList>
            <person name="Dombrowski N."/>
            <person name="Teske A."/>
            <person name="Baker B.J."/>
        </authorList>
    </citation>
    <scope>NUCLEOTIDE SEQUENCE [LARGE SCALE GENOMIC DNA]</scope>
    <source>
        <strain evidence="7">B10_G13</strain>
    </source>
</reference>
<dbReference type="PROSITE" id="PS51012">
    <property type="entry name" value="ABC_TM2"/>
    <property type="match status" value="1"/>
</dbReference>
<dbReference type="Proteomes" id="UP000271125">
    <property type="component" value="Unassembled WGS sequence"/>
</dbReference>
<name>A0A660SKS3_UNCT6</name>
<dbReference type="InterPro" id="IPR013525">
    <property type="entry name" value="ABC2_TM"/>
</dbReference>
<feature type="transmembrane region" description="Helical" evidence="5">
    <location>
        <begin position="136"/>
        <end position="157"/>
    </location>
</feature>
<dbReference type="AlphaFoldDB" id="A0A660SKS3"/>
<feature type="transmembrane region" description="Helical" evidence="5">
    <location>
        <begin position="169"/>
        <end position="186"/>
    </location>
</feature>
<dbReference type="PANTHER" id="PTHR43027:SF2">
    <property type="entry name" value="TRANSPORT PERMEASE PROTEIN"/>
    <property type="match status" value="1"/>
</dbReference>
<proteinExistence type="predicted"/>
<accession>A0A660SKS3</accession>
<keyword evidence="3 5" id="KW-1133">Transmembrane helix</keyword>
<evidence type="ECO:0000313" key="7">
    <source>
        <dbReference type="EMBL" id="RKX71445.1"/>
    </source>
</evidence>
<feature type="transmembrane region" description="Helical" evidence="5">
    <location>
        <begin position="20"/>
        <end position="41"/>
    </location>
</feature>
<evidence type="ECO:0000256" key="2">
    <source>
        <dbReference type="ARBA" id="ARBA00022692"/>
    </source>
</evidence>
<evidence type="ECO:0000256" key="5">
    <source>
        <dbReference type="SAM" id="Phobius"/>
    </source>
</evidence>
<organism evidence="7 8">
    <name type="scientific">candidate division TA06 bacterium</name>
    <dbReference type="NCBI Taxonomy" id="2250710"/>
    <lineage>
        <taxon>Bacteria</taxon>
        <taxon>Bacteria division TA06</taxon>
    </lineage>
</organism>
<dbReference type="Pfam" id="PF12698">
    <property type="entry name" value="ABC2_membrane_3"/>
    <property type="match status" value="1"/>
</dbReference>
<comment type="subcellular location">
    <subcellularLocation>
        <location evidence="1">Membrane</location>
        <topology evidence="1">Multi-pass membrane protein</topology>
    </subcellularLocation>
</comment>
<evidence type="ECO:0000259" key="6">
    <source>
        <dbReference type="PROSITE" id="PS51012"/>
    </source>
</evidence>
<feature type="transmembrane region" description="Helical" evidence="5">
    <location>
        <begin position="61"/>
        <end position="80"/>
    </location>
</feature>
<evidence type="ECO:0000256" key="1">
    <source>
        <dbReference type="ARBA" id="ARBA00004141"/>
    </source>
</evidence>
<dbReference type="PANTHER" id="PTHR43027">
    <property type="entry name" value="DOXORUBICIN RESISTANCE ABC TRANSPORTER PERMEASE PROTEIN DRRC-RELATED"/>
    <property type="match status" value="1"/>
</dbReference>
<keyword evidence="4 5" id="KW-0472">Membrane</keyword>
<dbReference type="InterPro" id="IPR000412">
    <property type="entry name" value="ABC_2_transport"/>
</dbReference>
<evidence type="ECO:0000256" key="3">
    <source>
        <dbReference type="ARBA" id="ARBA00022989"/>
    </source>
</evidence>